<dbReference type="PANTHER" id="PTHR34137">
    <property type="entry name" value="EXODEOXYRIBONUCLEASE 7 SMALL SUBUNIT"/>
    <property type="match status" value="1"/>
</dbReference>
<evidence type="ECO:0000313" key="9">
    <source>
        <dbReference type="Proteomes" id="UP000515913"/>
    </source>
</evidence>
<dbReference type="Proteomes" id="UP000515913">
    <property type="component" value="Chromosome"/>
</dbReference>
<dbReference type="Pfam" id="PF02609">
    <property type="entry name" value="Exonuc_VII_S"/>
    <property type="match status" value="1"/>
</dbReference>
<evidence type="ECO:0000256" key="1">
    <source>
        <dbReference type="ARBA" id="ARBA00009998"/>
    </source>
</evidence>
<dbReference type="EC" id="3.1.11.6" evidence="6"/>
<gene>
    <name evidence="6 8" type="primary">xseB</name>
    <name evidence="8" type="ORF">H9Q81_05685</name>
</gene>
<comment type="similarity">
    <text evidence="1 6">Belongs to the XseB family.</text>
</comment>
<dbReference type="PIRSF" id="PIRSF006488">
    <property type="entry name" value="Exonuc_VII_S"/>
    <property type="match status" value="1"/>
</dbReference>
<dbReference type="Gene3D" id="1.10.287.1040">
    <property type="entry name" value="Exonuclease VII, small subunit"/>
    <property type="match status" value="1"/>
</dbReference>
<keyword evidence="9" id="KW-1185">Reference proteome</keyword>
<keyword evidence="3 6" id="KW-0540">Nuclease</keyword>
<evidence type="ECO:0000313" key="8">
    <source>
        <dbReference type="EMBL" id="QNM14482.1"/>
    </source>
</evidence>
<sequence>MRGKDNFENNLKSVDEIIEQLESGELSLDDSIKAYEKAMKLLKNSSDILNQAEGKVLKVIESNSGDIELEEV</sequence>
<comment type="function">
    <text evidence="6">Bidirectionally degrades single-stranded DNA into large acid-insoluble oligonucleotides, which are then degraded further into small acid-soluble oligonucleotides.</text>
</comment>
<proteinExistence type="inferred from homology"/>
<comment type="catalytic activity">
    <reaction evidence="6">
        <text>Exonucleolytic cleavage in either 5'- to 3'- or 3'- to 5'-direction to yield nucleoside 5'-phosphates.</text>
        <dbReference type="EC" id="3.1.11.6"/>
    </reaction>
</comment>
<dbReference type="KEGG" id="fho:H9Q81_05685"/>
<feature type="coiled-coil region" evidence="7">
    <location>
        <begin position="4"/>
        <end position="52"/>
    </location>
</feature>
<dbReference type="InterPro" id="IPR003761">
    <property type="entry name" value="Exonuc_VII_S"/>
</dbReference>
<accession>A0A7G9GUK0</accession>
<name>A0A7G9GUK0_9FUSO</name>
<keyword evidence="4 6" id="KW-0378">Hydrolase</keyword>
<comment type="subcellular location">
    <subcellularLocation>
        <location evidence="6">Cytoplasm</location>
    </subcellularLocation>
</comment>
<keyword evidence="2 6" id="KW-0963">Cytoplasm</keyword>
<evidence type="ECO:0000256" key="4">
    <source>
        <dbReference type="ARBA" id="ARBA00022801"/>
    </source>
</evidence>
<evidence type="ECO:0000256" key="7">
    <source>
        <dbReference type="SAM" id="Coils"/>
    </source>
</evidence>
<keyword evidence="7" id="KW-0175">Coiled coil</keyword>
<dbReference type="GO" id="GO:0006308">
    <property type="term" value="P:DNA catabolic process"/>
    <property type="evidence" value="ECO:0007669"/>
    <property type="project" value="UniProtKB-UniRule"/>
</dbReference>
<dbReference type="RefSeq" id="WP_101474036.1">
    <property type="nucleotide sequence ID" value="NZ_CP060637.1"/>
</dbReference>
<dbReference type="SUPFAM" id="SSF116842">
    <property type="entry name" value="XseB-like"/>
    <property type="match status" value="1"/>
</dbReference>
<dbReference type="AlphaFoldDB" id="A0A7G9GUK0"/>
<dbReference type="EMBL" id="CP060637">
    <property type="protein sequence ID" value="QNM14482.1"/>
    <property type="molecule type" value="Genomic_DNA"/>
</dbReference>
<dbReference type="GO" id="GO:0005829">
    <property type="term" value="C:cytosol"/>
    <property type="evidence" value="ECO:0007669"/>
    <property type="project" value="TreeGrafter"/>
</dbReference>
<comment type="subunit">
    <text evidence="6">Heterooligomer composed of large and small subunits.</text>
</comment>
<evidence type="ECO:0000256" key="6">
    <source>
        <dbReference type="HAMAP-Rule" id="MF_00337"/>
    </source>
</evidence>
<reference evidence="8 9" key="1">
    <citation type="submission" date="2020-08" db="EMBL/GenBank/DDBJ databases">
        <authorList>
            <person name="Liu C."/>
            <person name="Sun Q."/>
        </authorList>
    </citation>
    <scope>NUCLEOTIDE SEQUENCE [LARGE SCALE GENOMIC DNA]</scope>
    <source>
        <strain evidence="8 9">NSJ-57</strain>
    </source>
</reference>
<keyword evidence="5 6" id="KW-0269">Exonuclease</keyword>
<dbReference type="NCBIfam" id="TIGR01280">
    <property type="entry name" value="xseB"/>
    <property type="match status" value="1"/>
</dbReference>
<evidence type="ECO:0000256" key="3">
    <source>
        <dbReference type="ARBA" id="ARBA00022722"/>
    </source>
</evidence>
<dbReference type="HAMAP" id="MF_00337">
    <property type="entry name" value="Exonuc_7_S"/>
    <property type="match status" value="1"/>
</dbReference>
<dbReference type="GO" id="GO:0009318">
    <property type="term" value="C:exodeoxyribonuclease VII complex"/>
    <property type="evidence" value="ECO:0007669"/>
    <property type="project" value="UniProtKB-UniRule"/>
</dbReference>
<dbReference type="InterPro" id="IPR037004">
    <property type="entry name" value="Exonuc_VII_ssu_sf"/>
</dbReference>
<dbReference type="PANTHER" id="PTHR34137:SF1">
    <property type="entry name" value="EXODEOXYRIBONUCLEASE 7 SMALL SUBUNIT"/>
    <property type="match status" value="1"/>
</dbReference>
<evidence type="ECO:0000256" key="5">
    <source>
        <dbReference type="ARBA" id="ARBA00022839"/>
    </source>
</evidence>
<organism evidence="8 9">
    <name type="scientific">Fusobacterium hominis</name>
    <dbReference type="NCBI Taxonomy" id="2764326"/>
    <lineage>
        <taxon>Bacteria</taxon>
        <taxon>Fusobacteriati</taxon>
        <taxon>Fusobacteriota</taxon>
        <taxon>Fusobacteriia</taxon>
        <taxon>Fusobacteriales</taxon>
        <taxon>Fusobacteriaceae</taxon>
        <taxon>Fusobacterium</taxon>
    </lineage>
</organism>
<dbReference type="GO" id="GO:0008855">
    <property type="term" value="F:exodeoxyribonuclease VII activity"/>
    <property type="evidence" value="ECO:0007669"/>
    <property type="project" value="UniProtKB-UniRule"/>
</dbReference>
<evidence type="ECO:0000256" key="2">
    <source>
        <dbReference type="ARBA" id="ARBA00022490"/>
    </source>
</evidence>
<protein>
    <recommendedName>
        <fullName evidence="6">Exodeoxyribonuclease 7 small subunit</fullName>
        <ecNumber evidence="6">3.1.11.6</ecNumber>
    </recommendedName>
    <alternativeName>
        <fullName evidence="6">Exodeoxyribonuclease VII small subunit</fullName>
        <shortName evidence="6">Exonuclease VII small subunit</shortName>
    </alternativeName>
</protein>